<evidence type="ECO:0000313" key="4">
    <source>
        <dbReference type="Proteomes" id="UP001243009"/>
    </source>
</evidence>
<dbReference type="Gene3D" id="3.40.50.2000">
    <property type="entry name" value="Glycogen Phosphorylase B"/>
    <property type="match status" value="2"/>
</dbReference>
<evidence type="ECO:0000256" key="1">
    <source>
        <dbReference type="ARBA" id="ARBA00022679"/>
    </source>
</evidence>
<keyword evidence="1" id="KW-0808">Transferase</keyword>
<dbReference type="Proteomes" id="UP001243009">
    <property type="component" value="Unassembled WGS sequence"/>
</dbReference>
<dbReference type="SUPFAM" id="SSF53756">
    <property type="entry name" value="UDP-Glycosyltransferase/glycogen phosphorylase"/>
    <property type="match status" value="2"/>
</dbReference>
<protein>
    <submittedName>
        <fullName evidence="3">Glycosyltransferase</fullName>
    </submittedName>
</protein>
<evidence type="ECO:0000259" key="2">
    <source>
        <dbReference type="Pfam" id="PF00534"/>
    </source>
</evidence>
<dbReference type="RefSeq" id="WP_305108887.1">
    <property type="nucleotide sequence ID" value="NZ_JAUTWS010000155.1"/>
</dbReference>
<dbReference type="EMBL" id="JAUTWS010000155">
    <property type="protein sequence ID" value="MDO9714043.1"/>
    <property type="molecule type" value="Genomic_DNA"/>
</dbReference>
<proteinExistence type="predicted"/>
<dbReference type="PANTHER" id="PTHR46401:SF2">
    <property type="entry name" value="GLYCOSYLTRANSFERASE WBBK-RELATED"/>
    <property type="match status" value="1"/>
</dbReference>
<dbReference type="InterPro" id="IPR001296">
    <property type="entry name" value="Glyco_trans_1"/>
</dbReference>
<dbReference type="Pfam" id="PF00534">
    <property type="entry name" value="Glycos_transf_1"/>
    <property type="match status" value="1"/>
</dbReference>
<feature type="domain" description="Glycosyl transferase family 1" evidence="2">
    <location>
        <begin position="621"/>
        <end position="741"/>
    </location>
</feature>
<gene>
    <name evidence="3" type="ORF">Q7A36_37425</name>
</gene>
<organism evidence="3 4">
    <name type="scientific">Paracraurococcus lichenis</name>
    <dbReference type="NCBI Taxonomy" id="3064888"/>
    <lineage>
        <taxon>Bacteria</taxon>
        <taxon>Pseudomonadati</taxon>
        <taxon>Pseudomonadota</taxon>
        <taxon>Alphaproteobacteria</taxon>
        <taxon>Acetobacterales</taxon>
        <taxon>Roseomonadaceae</taxon>
        <taxon>Paracraurococcus</taxon>
    </lineage>
</organism>
<accession>A0ABT9ECV8</accession>
<name>A0ABT9ECV8_9PROT</name>
<comment type="caution">
    <text evidence="3">The sequence shown here is derived from an EMBL/GenBank/DDBJ whole genome shotgun (WGS) entry which is preliminary data.</text>
</comment>
<dbReference type="PANTHER" id="PTHR46401">
    <property type="entry name" value="GLYCOSYLTRANSFERASE WBBK-RELATED"/>
    <property type="match status" value="1"/>
</dbReference>
<evidence type="ECO:0000313" key="3">
    <source>
        <dbReference type="EMBL" id="MDO9714043.1"/>
    </source>
</evidence>
<reference evidence="3 4" key="1">
    <citation type="submission" date="2023-08" db="EMBL/GenBank/DDBJ databases">
        <title>The draft genome sequence of Paracraurococcus sp. LOR1-02.</title>
        <authorList>
            <person name="Kingkaew E."/>
            <person name="Tanasupawat S."/>
        </authorList>
    </citation>
    <scope>NUCLEOTIDE SEQUENCE [LARGE SCALE GENOMIC DNA]</scope>
    <source>
        <strain evidence="3 4">LOR1-02</strain>
    </source>
</reference>
<dbReference type="Pfam" id="PF13692">
    <property type="entry name" value="Glyco_trans_1_4"/>
    <property type="match status" value="1"/>
</dbReference>
<sequence>MAGSRKNRRDHTGRTQAEQHRCAAATIVRGWPACGPAPVVLARRAWLEDPMPSPAMIVDARCLQDPAYRERGIGQHAESLLRGRGAGGRAPRLIGLLDPALPTLAPRVAALFGTLRWTAYAEPPDGGWFVSLSPMTHDPLRVARLLTRPGRRHVAVIYDFIPHEMPDTYLRGQADRLDYYARLAWLGAYGTFLPISQATAAQLRSLVPGAAQASCVVTGVAVRASLLPQPDETPARPPRHLLAVAGPDPRKNVEAPIIAHAASAALRAAGLPLLVAGGYPPQQQAPLRALHERHGGDPALLRFLPHLTDAELRRAYQEALATVAPSRAEGFSIPVIEASANGSPVLASDCTAQAELVSQEDALFAPDDTARLREQMERMALDPAARADLQRRQQDIWRRFTEAEVGARFWAALDTAPASPPVLRDARPRLAMLSPLPPDRSGVADYTHAVLGAIARRAEVVAYTEAPSPRAPEGVQIEALTPLASLSGGYDAVVAVMGNSHFHRRIFDLLLDYGGGCIAHDARMLHFYVGLLGRGRARALAEVELGRPVEDSEIDDWLGNERTLPTFFLSEVLRAAQPTFMHSRLSCDLMQRTYGTAVQHLPFAALRLPEPGALTLEARAAARARVRLPTDDFSIASFGYVTPDKAPHDLIWALSLLRGWKIPASLAFVGDAPDHLRQDLEALATYLGLAGHVRFTGAVDEAAWCAWLQAADAAIQLRAHTIGSVSAALMDCLTFGLRVVANHDLAAAIDAPEALWHGVPDNLSAVLVAERLATIAEAGLLAPRDEAARAAYAEAHSPDRYAATLLAGLGLG</sequence>
<keyword evidence="4" id="KW-1185">Reference proteome</keyword>